<name>A0A8X6TM65_NEPPI</name>
<organism evidence="1 2">
    <name type="scientific">Nephila pilipes</name>
    <name type="common">Giant wood spider</name>
    <name type="synonym">Nephila maculata</name>
    <dbReference type="NCBI Taxonomy" id="299642"/>
    <lineage>
        <taxon>Eukaryota</taxon>
        <taxon>Metazoa</taxon>
        <taxon>Ecdysozoa</taxon>
        <taxon>Arthropoda</taxon>
        <taxon>Chelicerata</taxon>
        <taxon>Arachnida</taxon>
        <taxon>Araneae</taxon>
        <taxon>Araneomorphae</taxon>
        <taxon>Entelegynae</taxon>
        <taxon>Araneoidea</taxon>
        <taxon>Nephilidae</taxon>
        <taxon>Nephila</taxon>
    </lineage>
</organism>
<dbReference type="Proteomes" id="UP000887013">
    <property type="component" value="Unassembled WGS sequence"/>
</dbReference>
<accession>A0A8X6TM65</accession>
<keyword evidence="2" id="KW-1185">Reference proteome</keyword>
<sequence length="133" mass="15474">MIELYRINTPRARDNGRKGDLDLMGLIFSTQSLYIMWSLMTQAQTNSNESTPVRAYSDTLWLLRLSLVARFPVVQVEVVLQSTRKLERSVLEVQQQHIFKKFTTSLFVNTVYFCHEREEIIVVVSFLLSLSDL</sequence>
<protein>
    <submittedName>
        <fullName evidence="1">Uncharacterized protein</fullName>
    </submittedName>
</protein>
<reference evidence="1" key="1">
    <citation type="submission" date="2020-08" db="EMBL/GenBank/DDBJ databases">
        <title>Multicomponent nature underlies the extraordinary mechanical properties of spider dragline silk.</title>
        <authorList>
            <person name="Kono N."/>
            <person name="Nakamura H."/>
            <person name="Mori M."/>
            <person name="Yoshida Y."/>
            <person name="Ohtoshi R."/>
            <person name="Malay A.D."/>
            <person name="Moran D.A.P."/>
            <person name="Tomita M."/>
            <person name="Numata K."/>
            <person name="Arakawa K."/>
        </authorList>
    </citation>
    <scope>NUCLEOTIDE SEQUENCE</scope>
</reference>
<evidence type="ECO:0000313" key="1">
    <source>
        <dbReference type="EMBL" id="GFT22876.1"/>
    </source>
</evidence>
<proteinExistence type="predicted"/>
<comment type="caution">
    <text evidence="1">The sequence shown here is derived from an EMBL/GenBank/DDBJ whole genome shotgun (WGS) entry which is preliminary data.</text>
</comment>
<dbReference type="AlphaFoldDB" id="A0A8X6TM65"/>
<evidence type="ECO:0000313" key="2">
    <source>
        <dbReference type="Proteomes" id="UP000887013"/>
    </source>
</evidence>
<gene>
    <name evidence="1" type="ORF">NPIL_134011</name>
</gene>
<dbReference type="EMBL" id="BMAW01106161">
    <property type="protein sequence ID" value="GFT22876.1"/>
    <property type="molecule type" value="Genomic_DNA"/>
</dbReference>